<name>A0ACA9S4P7_9GLOM</name>
<gene>
    <name evidence="1" type="ORF">RPERSI_LOCUS26530</name>
</gene>
<dbReference type="EMBL" id="CAJVQC010090807">
    <property type="protein sequence ID" value="CAG8825609.1"/>
    <property type="molecule type" value="Genomic_DNA"/>
</dbReference>
<proteinExistence type="predicted"/>
<organism evidence="1 2">
    <name type="scientific">Racocetra persica</name>
    <dbReference type="NCBI Taxonomy" id="160502"/>
    <lineage>
        <taxon>Eukaryota</taxon>
        <taxon>Fungi</taxon>
        <taxon>Fungi incertae sedis</taxon>
        <taxon>Mucoromycota</taxon>
        <taxon>Glomeromycotina</taxon>
        <taxon>Glomeromycetes</taxon>
        <taxon>Diversisporales</taxon>
        <taxon>Gigasporaceae</taxon>
        <taxon>Racocetra</taxon>
    </lineage>
</organism>
<reference evidence="1" key="1">
    <citation type="submission" date="2021-06" db="EMBL/GenBank/DDBJ databases">
        <authorList>
            <person name="Kallberg Y."/>
            <person name="Tangrot J."/>
            <person name="Rosling A."/>
        </authorList>
    </citation>
    <scope>NUCLEOTIDE SEQUENCE</scope>
    <source>
        <strain evidence="1">MA461A</strain>
    </source>
</reference>
<feature type="non-terminal residue" evidence="1">
    <location>
        <position position="51"/>
    </location>
</feature>
<evidence type="ECO:0000313" key="1">
    <source>
        <dbReference type="EMBL" id="CAG8825609.1"/>
    </source>
</evidence>
<accession>A0ACA9S4P7</accession>
<keyword evidence="2" id="KW-1185">Reference proteome</keyword>
<evidence type="ECO:0000313" key="2">
    <source>
        <dbReference type="Proteomes" id="UP000789920"/>
    </source>
</evidence>
<protein>
    <submittedName>
        <fullName evidence="1">21644_t:CDS:1</fullName>
    </submittedName>
</protein>
<feature type="non-terminal residue" evidence="1">
    <location>
        <position position="1"/>
    </location>
</feature>
<comment type="caution">
    <text evidence="1">The sequence shown here is derived from an EMBL/GenBank/DDBJ whole genome shotgun (WGS) entry which is preliminary data.</text>
</comment>
<dbReference type="Proteomes" id="UP000789920">
    <property type="component" value="Unassembled WGS sequence"/>
</dbReference>
<sequence>KYNWNSYTFDKLFSCIVVVSNLQSLALFGTILSSNQQIIVGLKTFYQTELH</sequence>